<dbReference type="AlphaFoldDB" id="A0A2A4I4I8"/>
<evidence type="ECO:0000256" key="3">
    <source>
        <dbReference type="ARBA" id="ARBA00022777"/>
    </source>
</evidence>
<dbReference type="PIRSF" id="PIRSF036406">
    <property type="entry name" value="Hept_kin"/>
    <property type="match status" value="1"/>
</dbReference>
<evidence type="ECO:0000256" key="1">
    <source>
        <dbReference type="ARBA" id="ARBA00022679"/>
    </source>
</evidence>
<dbReference type="PROSITE" id="PS00627">
    <property type="entry name" value="GHMP_KINASES_ATP"/>
    <property type="match status" value="1"/>
</dbReference>
<dbReference type="InterPro" id="IPR001174">
    <property type="entry name" value="HddA/FKP"/>
</dbReference>
<evidence type="ECO:0000256" key="4">
    <source>
        <dbReference type="ARBA" id="ARBA00022840"/>
    </source>
</evidence>
<evidence type="ECO:0000259" key="6">
    <source>
        <dbReference type="Pfam" id="PF00288"/>
    </source>
</evidence>
<dbReference type="InterPro" id="IPR052203">
    <property type="entry name" value="GHMP_Kinase-Related"/>
</dbReference>
<dbReference type="InterPro" id="IPR013750">
    <property type="entry name" value="GHMP_kinase_C_dom"/>
</dbReference>
<dbReference type="GO" id="GO:0050201">
    <property type="term" value="F:fucokinase activity"/>
    <property type="evidence" value="ECO:0007669"/>
    <property type="project" value="TreeGrafter"/>
</dbReference>
<feature type="domain" description="GHMP kinase N-terminal" evidence="6">
    <location>
        <begin position="72"/>
        <end position="154"/>
    </location>
</feature>
<dbReference type="InterPro" id="IPR036554">
    <property type="entry name" value="GHMP_kinase_C_sf"/>
</dbReference>
<comment type="caution">
    <text evidence="8">The sequence shown here is derived from an EMBL/GenBank/DDBJ whole genome shotgun (WGS) entry which is preliminary data.</text>
</comment>
<dbReference type="Proteomes" id="UP000218784">
    <property type="component" value="Unassembled WGS sequence"/>
</dbReference>
<dbReference type="PANTHER" id="PTHR32463">
    <property type="entry name" value="L-FUCOSE KINASE"/>
    <property type="match status" value="1"/>
</dbReference>
<evidence type="ECO:0000256" key="2">
    <source>
        <dbReference type="ARBA" id="ARBA00022741"/>
    </source>
</evidence>
<dbReference type="Pfam" id="PF00288">
    <property type="entry name" value="GHMP_kinases_N"/>
    <property type="match status" value="1"/>
</dbReference>
<dbReference type="PRINTS" id="PR00960">
    <property type="entry name" value="LMBPPROTEIN"/>
</dbReference>
<dbReference type="InterPro" id="IPR006203">
    <property type="entry name" value="GHMP_knse_ATP-bd_CS"/>
</dbReference>
<protein>
    <submittedName>
        <fullName evidence="8">GHMP kinase</fullName>
    </submittedName>
</protein>
<feature type="domain" description="GHMP kinase C-terminal" evidence="7">
    <location>
        <begin position="227"/>
        <end position="302"/>
    </location>
</feature>
<dbReference type="SUPFAM" id="SSF54211">
    <property type="entry name" value="Ribosomal protein S5 domain 2-like"/>
    <property type="match status" value="1"/>
</dbReference>
<dbReference type="SUPFAM" id="SSF55060">
    <property type="entry name" value="GHMP Kinase, C-terminal domain"/>
    <property type="match status" value="1"/>
</dbReference>
<gene>
    <name evidence="8" type="ORF">COA17_05550</name>
</gene>
<evidence type="ECO:0000313" key="9">
    <source>
        <dbReference type="Proteomes" id="UP000218784"/>
    </source>
</evidence>
<accession>A0A2A4I4I8</accession>
<dbReference type="GO" id="GO:0005524">
    <property type="term" value="F:ATP binding"/>
    <property type="evidence" value="ECO:0007669"/>
    <property type="project" value="UniProtKB-KW"/>
</dbReference>
<keyword evidence="9" id="KW-1185">Reference proteome</keyword>
<keyword evidence="3 8" id="KW-0418">Kinase</keyword>
<dbReference type="Pfam" id="PF08544">
    <property type="entry name" value="GHMP_kinases_C"/>
    <property type="match status" value="1"/>
</dbReference>
<dbReference type="InterPro" id="IPR020568">
    <property type="entry name" value="Ribosomal_Su5_D2-typ_SF"/>
</dbReference>
<comment type="similarity">
    <text evidence="5">Belongs to the GHMP kinase family.</text>
</comment>
<name>A0A2A4I4I8_9SPHN</name>
<dbReference type="InterPro" id="IPR014606">
    <property type="entry name" value="Heptose_7-P_kinase"/>
</dbReference>
<keyword evidence="2" id="KW-0547">Nucleotide-binding</keyword>
<evidence type="ECO:0000259" key="7">
    <source>
        <dbReference type="Pfam" id="PF08544"/>
    </source>
</evidence>
<keyword evidence="1" id="KW-0808">Transferase</keyword>
<reference evidence="8 9" key="1">
    <citation type="submission" date="2017-09" db="EMBL/GenBank/DDBJ databases">
        <title>Sphingomonas ginsenosidimutans KACC 14949, whole genome shotgun sequence.</title>
        <authorList>
            <person name="Feng G."/>
            <person name="Zhu H."/>
        </authorList>
    </citation>
    <scope>NUCLEOTIDE SEQUENCE [LARGE SCALE GENOMIC DNA]</scope>
    <source>
        <strain evidence="8 9">KACC 14949</strain>
    </source>
</reference>
<proteinExistence type="inferred from homology"/>
<dbReference type="GO" id="GO:0042352">
    <property type="term" value="P:GDP-L-fucose salvage"/>
    <property type="evidence" value="ECO:0007669"/>
    <property type="project" value="TreeGrafter"/>
</dbReference>
<dbReference type="Gene3D" id="3.30.230.120">
    <property type="match status" value="1"/>
</dbReference>
<evidence type="ECO:0000256" key="5">
    <source>
        <dbReference type="ARBA" id="ARBA00038121"/>
    </source>
</evidence>
<evidence type="ECO:0000313" key="8">
    <source>
        <dbReference type="EMBL" id="PCG10827.1"/>
    </source>
</evidence>
<organism evidence="8 9">
    <name type="scientific">Sphingomonas ginsenosidimutans</name>
    <dbReference type="NCBI Taxonomy" id="862134"/>
    <lineage>
        <taxon>Bacteria</taxon>
        <taxon>Pseudomonadati</taxon>
        <taxon>Pseudomonadota</taxon>
        <taxon>Alphaproteobacteria</taxon>
        <taxon>Sphingomonadales</taxon>
        <taxon>Sphingomonadaceae</taxon>
        <taxon>Sphingomonas</taxon>
    </lineage>
</organism>
<dbReference type="PANTHER" id="PTHR32463:SF0">
    <property type="entry name" value="L-FUCOSE KINASE"/>
    <property type="match status" value="1"/>
</dbReference>
<sequence length="324" mass="35042">MIISRTPLRISFCGGGSDLPSFYREHGGAVLSMSIARYVYLSMHDYFGGEGYILKYSQLETPRAVADIQHRIIREVFGAYGLNGVDFNSSADVPAGTGLGSSSAFTVGLLNLCNAYRGRYEGRTALAARACEIEIEKLGEPIGKQDQYGCALGGLNFIEFHPDESVDCEAVPITLAMRQKMERNLVMFYLGGTRSASAILKQQNAAAATDRRVTDNLRAMVEMARGLRRDIVGDVDVLGGYLHEGWMRKRELAAGITNPRVDDAYDRARAAGASGGKLLGAGEAGFLLAYCPDGTRDAVVAALPDCQAYDVRFDAMGTTIIYSD</sequence>
<dbReference type="RefSeq" id="WP_066490360.1">
    <property type="nucleotide sequence ID" value="NZ_JAIEOT010000102.1"/>
</dbReference>
<dbReference type="EMBL" id="NWVD01000001">
    <property type="protein sequence ID" value="PCG10827.1"/>
    <property type="molecule type" value="Genomic_DNA"/>
</dbReference>
<dbReference type="InterPro" id="IPR006204">
    <property type="entry name" value="GHMP_kinase_N_dom"/>
</dbReference>
<keyword evidence="4" id="KW-0067">ATP-binding</keyword>